<dbReference type="Pfam" id="PF13430">
    <property type="entry name" value="DUF4112"/>
    <property type="match status" value="1"/>
</dbReference>
<keyword evidence="1" id="KW-0472">Membrane</keyword>
<proteinExistence type="predicted"/>
<organism evidence="2 3">
    <name type="scientific">Microvirga puerhi</name>
    <dbReference type="NCBI Taxonomy" id="2876078"/>
    <lineage>
        <taxon>Bacteria</taxon>
        <taxon>Pseudomonadati</taxon>
        <taxon>Pseudomonadota</taxon>
        <taxon>Alphaproteobacteria</taxon>
        <taxon>Hyphomicrobiales</taxon>
        <taxon>Methylobacteriaceae</taxon>
        <taxon>Microvirga</taxon>
    </lineage>
</organism>
<keyword evidence="1" id="KW-0812">Transmembrane</keyword>
<keyword evidence="3" id="KW-1185">Reference proteome</keyword>
<evidence type="ECO:0000313" key="2">
    <source>
        <dbReference type="EMBL" id="MBZ6078344.1"/>
    </source>
</evidence>
<comment type="caution">
    <text evidence="2">The sequence shown here is derived from an EMBL/GenBank/DDBJ whole genome shotgun (WGS) entry which is preliminary data.</text>
</comment>
<gene>
    <name evidence="2" type="ORF">K9B37_18975</name>
</gene>
<evidence type="ECO:0000313" key="3">
    <source>
        <dbReference type="Proteomes" id="UP000704176"/>
    </source>
</evidence>
<dbReference type="PANTHER" id="PTHR35519:SF2">
    <property type="entry name" value="PH DOMAIN PROTEIN"/>
    <property type="match status" value="1"/>
</dbReference>
<reference evidence="2 3" key="1">
    <citation type="submission" date="2021-09" db="EMBL/GenBank/DDBJ databases">
        <title>The complete genome sequence of a new microorganism.</title>
        <authorList>
            <person name="Zi Z."/>
        </authorList>
    </citation>
    <scope>NUCLEOTIDE SEQUENCE [LARGE SCALE GENOMIC DNA]</scope>
    <source>
        <strain evidence="2 3">WGZ8</strain>
    </source>
</reference>
<keyword evidence="1" id="KW-1133">Transmembrane helix</keyword>
<evidence type="ECO:0000256" key="1">
    <source>
        <dbReference type="SAM" id="Phobius"/>
    </source>
</evidence>
<feature type="transmembrane region" description="Helical" evidence="1">
    <location>
        <begin position="50"/>
        <end position="72"/>
    </location>
</feature>
<dbReference type="PANTHER" id="PTHR35519">
    <property type="entry name" value="MEMBRANE PROTEINS"/>
    <property type="match status" value="1"/>
</dbReference>
<protein>
    <submittedName>
        <fullName evidence="2">DUF4112 domain-containing protein</fullName>
    </submittedName>
</protein>
<dbReference type="InterPro" id="IPR025187">
    <property type="entry name" value="DUF4112"/>
</dbReference>
<name>A0ABS7VS36_9HYPH</name>
<dbReference type="Proteomes" id="UP000704176">
    <property type="component" value="Unassembled WGS sequence"/>
</dbReference>
<sequence>MYAARSAFFEAVKVAGPSREDTIARVTMVAKLLDNAFLIPGLNRRVGLDAVIGLAPGIGDVISAALAGYIVWEARRLGLPRRKIARMIGNIAFDTALGAIPVAGDLFDVFFKANQRNVRIIHDYLGLARRGPRHIDGTAARIDER</sequence>
<dbReference type="RefSeq" id="WP_224315094.1">
    <property type="nucleotide sequence ID" value="NZ_JAIRBM010000017.1"/>
</dbReference>
<accession>A0ABS7VS36</accession>
<dbReference type="EMBL" id="JAIRBM010000017">
    <property type="protein sequence ID" value="MBZ6078344.1"/>
    <property type="molecule type" value="Genomic_DNA"/>
</dbReference>